<sequence length="70" mass="7034">GGQVAAATPELAKVIASAAANAKLTPASPKWADVEAKGILQDFFVQLANGGDAKTLATALDQQIDSILNG</sequence>
<dbReference type="EMBL" id="DMNG01000103">
    <property type="protein sequence ID" value="HAN24106.1"/>
    <property type="molecule type" value="Genomic_DNA"/>
</dbReference>
<evidence type="ECO:0000313" key="2">
    <source>
        <dbReference type="Proteomes" id="UP000257479"/>
    </source>
</evidence>
<proteinExistence type="predicted"/>
<evidence type="ECO:0000313" key="1">
    <source>
        <dbReference type="EMBL" id="HAN24106.1"/>
    </source>
</evidence>
<organism evidence="1 2">
    <name type="scientific">Microbacterium ginsengisoli</name>
    <dbReference type="NCBI Taxonomy" id="400772"/>
    <lineage>
        <taxon>Bacteria</taxon>
        <taxon>Bacillati</taxon>
        <taxon>Actinomycetota</taxon>
        <taxon>Actinomycetes</taxon>
        <taxon>Micrococcales</taxon>
        <taxon>Microbacteriaceae</taxon>
        <taxon>Microbacterium</taxon>
    </lineage>
</organism>
<dbReference type="Proteomes" id="UP000257479">
    <property type="component" value="Unassembled WGS sequence"/>
</dbReference>
<protein>
    <submittedName>
        <fullName evidence="1">Sugar transporter</fullName>
    </submittedName>
</protein>
<reference evidence="1 2" key="1">
    <citation type="journal article" date="2018" name="Nat. Biotechnol.">
        <title>A standardized bacterial taxonomy based on genome phylogeny substantially revises the tree of life.</title>
        <authorList>
            <person name="Parks D.H."/>
            <person name="Chuvochina M."/>
            <person name="Waite D.W."/>
            <person name="Rinke C."/>
            <person name="Skarshewski A."/>
            <person name="Chaumeil P.A."/>
            <person name="Hugenholtz P."/>
        </authorList>
    </citation>
    <scope>NUCLEOTIDE SEQUENCE [LARGE SCALE GENOMIC DNA]</scope>
    <source>
        <strain evidence="1">UBA9152</strain>
    </source>
</reference>
<dbReference type="AlphaFoldDB" id="A0A3C1KD05"/>
<keyword evidence="1" id="KW-0762">Sugar transport</keyword>
<feature type="non-terminal residue" evidence="1">
    <location>
        <position position="1"/>
    </location>
</feature>
<name>A0A3C1KD05_9MICO</name>
<keyword evidence="1" id="KW-0813">Transport</keyword>
<comment type="caution">
    <text evidence="1">The sequence shown here is derived from an EMBL/GenBank/DDBJ whole genome shotgun (WGS) entry which is preliminary data.</text>
</comment>
<accession>A0A3C1KD05</accession>
<gene>
    <name evidence="1" type="ORF">DCP95_05975</name>
</gene>